<comment type="subcellular location">
    <subcellularLocation>
        <location evidence="1">Cell membrane</location>
        <topology evidence="1">Multi-pass membrane protein</topology>
    </subcellularLocation>
</comment>
<feature type="compositionally biased region" description="Low complexity" evidence="5">
    <location>
        <begin position="380"/>
        <end position="392"/>
    </location>
</feature>
<evidence type="ECO:0000256" key="1">
    <source>
        <dbReference type="ARBA" id="ARBA00004651"/>
    </source>
</evidence>
<evidence type="ECO:0000313" key="10">
    <source>
        <dbReference type="Proteomes" id="UP001595699"/>
    </source>
</evidence>
<evidence type="ECO:0000313" key="9">
    <source>
        <dbReference type="EMBL" id="MFC3763214.1"/>
    </source>
</evidence>
<gene>
    <name evidence="9" type="ORF">ACFOUW_20395</name>
</gene>
<proteinExistence type="predicted"/>
<evidence type="ECO:0000256" key="2">
    <source>
        <dbReference type="ARBA" id="ARBA00022692"/>
    </source>
</evidence>
<feature type="transmembrane region" description="Helical" evidence="6">
    <location>
        <begin position="126"/>
        <end position="145"/>
    </location>
</feature>
<protein>
    <submittedName>
        <fullName evidence="9">MFS transporter</fullName>
    </submittedName>
</protein>
<dbReference type="InterPro" id="IPR020846">
    <property type="entry name" value="MFS_dom"/>
</dbReference>
<feature type="signal peptide" evidence="7">
    <location>
        <begin position="1"/>
        <end position="17"/>
    </location>
</feature>
<feature type="transmembrane region" description="Helical" evidence="6">
    <location>
        <begin position="233"/>
        <end position="255"/>
    </location>
</feature>
<feature type="transmembrane region" description="Helical" evidence="6">
    <location>
        <begin position="92"/>
        <end position="114"/>
    </location>
</feature>
<feature type="transmembrane region" description="Helical" evidence="6">
    <location>
        <begin position="69"/>
        <end position="86"/>
    </location>
</feature>
<dbReference type="InterPro" id="IPR011701">
    <property type="entry name" value="MFS"/>
</dbReference>
<name>A0ABV7YFY8_9ACTN</name>
<accession>A0ABV7YFY8</accession>
<feature type="transmembrane region" description="Helical" evidence="6">
    <location>
        <begin position="157"/>
        <end position="177"/>
    </location>
</feature>
<keyword evidence="7" id="KW-0732">Signal</keyword>
<dbReference type="Gene3D" id="1.20.1250.20">
    <property type="entry name" value="MFS general substrate transporter like domains"/>
    <property type="match status" value="2"/>
</dbReference>
<dbReference type="PANTHER" id="PTHR23534">
    <property type="entry name" value="MFS PERMEASE"/>
    <property type="match status" value="1"/>
</dbReference>
<feature type="domain" description="Major facilitator superfamily (MFS) profile" evidence="8">
    <location>
        <begin position="1"/>
        <end position="372"/>
    </location>
</feature>
<evidence type="ECO:0000256" key="3">
    <source>
        <dbReference type="ARBA" id="ARBA00022989"/>
    </source>
</evidence>
<organism evidence="9 10">
    <name type="scientific">Tenggerimyces flavus</name>
    <dbReference type="NCBI Taxonomy" id="1708749"/>
    <lineage>
        <taxon>Bacteria</taxon>
        <taxon>Bacillati</taxon>
        <taxon>Actinomycetota</taxon>
        <taxon>Actinomycetes</taxon>
        <taxon>Propionibacteriales</taxon>
        <taxon>Nocardioidaceae</taxon>
        <taxon>Tenggerimyces</taxon>
    </lineage>
</organism>
<feature type="transmembrane region" description="Helical" evidence="6">
    <location>
        <begin position="340"/>
        <end position="367"/>
    </location>
</feature>
<comment type="caution">
    <text evidence="9">The sequence shown here is derived from an EMBL/GenBank/DDBJ whole genome shotgun (WGS) entry which is preliminary data.</text>
</comment>
<feature type="transmembrane region" description="Helical" evidence="6">
    <location>
        <begin position="198"/>
        <end position="221"/>
    </location>
</feature>
<evidence type="ECO:0000256" key="4">
    <source>
        <dbReference type="ARBA" id="ARBA00023136"/>
    </source>
</evidence>
<evidence type="ECO:0000256" key="7">
    <source>
        <dbReference type="SAM" id="SignalP"/>
    </source>
</evidence>
<dbReference type="InterPro" id="IPR036259">
    <property type="entry name" value="MFS_trans_sf"/>
</dbReference>
<dbReference type="SUPFAM" id="SSF103473">
    <property type="entry name" value="MFS general substrate transporter"/>
    <property type="match status" value="1"/>
</dbReference>
<sequence length="392" mass="39656">MLTRLVLATASMNVAMAVTSAMSTLVVADRLNVGASGLPNTAAVLGTAAGALAVGRLTDRLGRAGALRLGYATAAVGGGFALFAAAGAWLGWLFVGMAMLGAGNASALLSRYAAAELAKPDRRTTAMGTVVGGGAAGAVLGPLLLEPARHLGLGTAAGPFVVATVAAAIACAVTFGLRNGEPERESPTRLEGTQTWGVRVGGVAMLVTQLVMVLFMTAVPIHASQHGQGLTQLGVMLSIHILGMSALAPLTGWWIDRAGPRPAMLCGLLLLSLAGMLMAFGHAFVVALFVLGYGWNLCYLGGSAVVFRSVPSHVSRSTVESALEAVAWGASALATATSTWLFAIGGFGLPAALSLFVIVGAFALILAKNRRNSSCGQQDPTSTTSPAARTTT</sequence>
<evidence type="ECO:0000256" key="6">
    <source>
        <dbReference type="SAM" id="Phobius"/>
    </source>
</evidence>
<feature type="transmembrane region" description="Helical" evidence="6">
    <location>
        <begin position="267"/>
        <end position="295"/>
    </location>
</feature>
<dbReference type="PANTHER" id="PTHR23534:SF1">
    <property type="entry name" value="MAJOR FACILITATOR SUPERFAMILY PROTEIN"/>
    <property type="match status" value="1"/>
</dbReference>
<keyword evidence="3 6" id="KW-1133">Transmembrane helix</keyword>
<feature type="region of interest" description="Disordered" evidence="5">
    <location>
        <begin position="372"/>
        <end position="392"/>
    </location>
</feature>
<keyword evidence="2 6" id="KW-0812">Transmembrane</keyword>
<dbReference type="Pfam" id="PF07690">
    <property type="entry name" value="MFS_1"/>
    <property type="match status" value="2"/>
</dbReference>
<keyword evidence="10" id="KW-1185">Reference proteome</keyword>
<keyword evidence="4 6" id="KW-0472">Membrane</keyword>
<reference evidence="10" key="1">
    <citation type="journal article" date="2019" name="Int. J. Syst. Evol. Microbiol.">
        <title>The Global Catalogue of Microorganisms (GCM) 10K type strain sequencing project: providing services to taxonomists for standard genome sequencing and annotation.</title>
        <authorList>
            <consortium name="The Broad Institute Genomics Platform"/>
            <consortium name="The Broad Institute Genome Sequencing Center for Infectious Disease"/>
            <person name="Wu L."/>
            <person name="Ma J."/>
        </authorList>
    </citation>
    <scope>NUCLEOTIDE SEQUENCE [LARGE SCALE GENOMIC DNA]</scope>
    <source>
        <strain evidence="10">CGMCC 4.7241</strain>
    </source>
</reference>
<feature type="chain" id="PRO_5045297853" evidence="7">
    <location>
        <begin position="18"/>
        <end position="392"/>
    </location>
</feature>
<dbReference type="Proteomes" id="UP001595699">
    <property type="component" value="Unassembled WGS sequence"/>
</dbReference>
<dbReference type="EMBL" id="JBHRZH010000017">
    <property type="protein sequence ID" value="MFC3763214.1"/>
    <property type="molecule type" value="Genomic_DNA"/>
</dbReference>
<dbReference type="PROSITE" id="PS50850">
    <property type="entry name" value="MFS"/>
    <property type="match status" value="1"/>
</dbReference>
<dbReference type="RefSeq" id="WP_205119710.1">
    <property type="nucleotide sequence ID" value="NZ_JAFBCM010000001.1"/>
</dbReference>
<feature type="transmembrane region" description="Helical" evidence="6">
    <location>
        <begin position="38"/>
        <end position="57"/>
    </location>
</feature>
<evidence type="ECO:0000259" key="8">
    <source>
        <dbReference type="PROSITE" id="PS50850"/>
    </source>
</evidence>
<evidence type="ECO:0000256" key="5">
    <source>
        <dbReference type="SAM" id="MobiDB-lite"/>
    </source>
</evidence>